<sequence>MLLWVAVLFGFTASLAWGQAGGDSVLLMGTLFSHDGKPVYGAFIYLDPPEGDLPQHTPDWQSDRPDGFSVEGGRFTIVRKPPGKYRLTVWIGKQRVHVMPVELKVGEQKIEVRLPPMPALRGKVVDDEGKPVPHMMVLLVNPESKESRVAVSDLKGEFILLLPPAVEANITVMTMAGDQPLTQQKVVVAGDKDEELVLKLPLGLPRFTVKLLKVDGKPLSNAPVTVTVWFKTSELKTDENGHVTLSPMPQVGKQRVLIRAKGEGWAVVTVDPKQIPTEPVSVRLLPFASVSGKVVNHDGKPVADAEVEIGPVTPNPFPIGNLGWKVRTDKQGQFKIGELWAGNFSLRVESERYRTMGVASNVVWVAPGQSKTVTIVAAPVKKPIPSGATILGHISGQVIDTEGKPVAEATVQLNKQLPSPWGFFEAKPSEPVKTDEQGRFELKNVPSGWHVLSARTKDGKDTARWVYVPPAKDKPAQVSVTLQIPKEFGSIKGKVLKDGGKTPAAGIGIMAIECHYYLVNMWGVEQAALNLQVNENQTICVGGG</sequence>
<evidence type="ECO:0000313" key="2">
    <source>
        <dbReference type="Proteomes" id="UP001204798"/>
    </source>
</evidence>
<gene>
    <name evidence="1" type="ORF">M2350_000988</name>
</gene>
<dbReference type="InterPro" id="IPR008969">
    <property type="entry name" value="CarboxyPept-like_regulatory"/>
</dbReference>
<protein>
    <submittedName>
        <fullName evidence="1">GH25 family protein</fullName>
    </submittedName>
</protein>
<dbReference type="InterPro" id="IPR013784">
    <property type="entry name" value="Carb-bd-like_fold"/>
</dbReference>
<proteinExistence type="predicted"/>
<dbReference type="EMBL" id="JANUCP010000002">
    <property type="protein sequence ID" value="MCS3918588.1"/>
    <property type="molecule type" value="Genomic_DNA"/>
</dbReference>
<name>A0ABT2EKY1_9BACT</name>
<evidence type="ECO:0000313" key="1">
    <source>
        <dbReference type="EMBL" id="MCS3918588.1"/>
    </source>
</evidence>
<dbReference type="SUPFAM" id="SSF49452">
    <property type="entry name" value="Starch-binding domain-like"/>
    <property type="match status" value="2"/>
</dbReference>
<accession>A0ABT2EKY1</accession>
<dbReference type="Gene3D" id="2.60.40.1120">
    <property type="entry name" value="Carboxypeptidase-like, regulatory domain"/>
    <property type="match status" value="3"/>
</dbReference>
<dbReference type="Pfam" id="PF13620">
    <property type="entry name" value="CarboxypepD_reg"/>
    <property type="match status" value="3"/>
</dbReference>
<dbReference type="Proteomes" id="UP001204798">
    <property type="component" value="Unassembled WGS sequence"/>
</dbReference>
<dbReference type="SUPFAM" id="SSF49464">
    <property type="entry name" value="Carboxypeptidase regulatory domain-like"/>
    <property type="match status" value="2"/>
</dbReference>
<comment type="caution">
    <text evidence="1">The sequence shown here is derived from an EMBL/GenBank/DDBJ whole genome shotgun (WGS) entry which is preliminary data.</text>
</comment>
<keyword evidence="2" id="KW-1185">Reference proteome</keyword>
<dbReference type="RefSeq" id="WP_259094567.1">
    <property type="nucleotide sequence ID" value="NZ_CP130454.1"/>
</dbReference>
<reference evidence="1 2" key="1">
    <citation type="submission" date="2022-08" db="EMBL/GenBank/DDBJ databases">
        <title>Bacterial and archaeal communities from various locations to study Microbial Dark Matter (Phase II).</title>
        <authorList>
            <person name="Stepanauskas R."/>
        </authorList>
    </citation>
    <scope>NUCLEOTIDE SEQUENCE [LARGE SCALE GENOMIC DNA]</scope>
    <source>
        <strain evidence="1 2">PD1</strain>
    </source>
</reference>
<organism evidence="1 2">
    <name type="scientific">Candidatus Fervidibacter sacchari</name>
    <dbReference type="NCBI Taxonomy" id="1448929"/>
    <lineage>
        <taxon>Bacteria</taxon>
        <taxon>Candidatus Fervidibacterota</taxon>
        <taxon>Candidatus Fervidibacter</taxon>
    </lineage>
</organism>